<name>A0A8H2VHV5_9SACH</name>
<dbReference type="Proteomes" id="UP000644660">
    <property type="component" value="Unassembled WGS sequence"/>
</dbReference>
<dbReference type="InterPro" id="IPR009072">
    <property type="entry name" value="Histone-fold"/>
</dbReference>
<accession>A0A8H2VHV5</accession>
<evidence type="ECO:0000256" key="3">
    <source>
        <dbReference type="ARBA" id="ARBA00023242"/>
    </source>
</evidence>
<gene>
    <name evidence="7" type="ORF">KABA2_07S02750</name>
</gene>
<dbReference type="GO" id="GO:0031490">
    <property type="term" value="F:chromatin DNA binding"/>
    <property type="evidence" value="ECO:0007669"/>
    <property type="project" value="TreeGrafter"/>
</dbReference>
<evidence type="ECO:0000256" key="6">
    <source>
        <dbReference type="SAM" id="MobiDB-lite"/>
    </source>
</evidence>
<protein>
    <recommendedName>
        <fullName evidence="4">DNA polymerase epsilon subunit D</fullName>
    </recommendedName>
    <alternativeName>
        <fullName evidence="5">DNA polymerase II subunit D</fullName>
    </alternativeName>
</protein>
<keyword evidence="8" id="KW-1185">Reference proteome</keyword>
<dbReference type="AlphaFoldDB" id="A0A8H2VHV5"/>
<keyword evidence="3" id="KW-0539">Nucleus</keyword>
<dbReference type="GO" id="GO:0008623">
    <property type="term" value="C:CHRAC"/>
    <property type="evidence" value="ECO:0007669"/>
    <property type="project" value="TreeGrafter"/>
</dbReference>
<organism evidence="7 8">
    <name type="scientific">Maudiozyma barnettii</name>
    <dbReference type="NCBI Taxonomy" id="61262"/>
    <lineage>
        <taxon>Eukaryota</taxon>
        <taxon>Fungi</taxon>
        <taxon>Dikarya</taxon>
        <taxon>Ascomycota</taxon>
        <taxon>Saccharomycotina</taxon>
        <taxon>Saccharomycetes</taxon>
        <taxon>Saccharomycetales</taxon>
        <taxon>Saccharomycetaceae</taxon>
        <taxon>Maudiozyma</taxon>
    </lineage>
</organism>
<dbReference type="SUPFAM" id="SSF47113">
    <property type="entry name" value="Histone-fold"/>
    <property type="match status" value="1"/>
</dbReference>
<dbReference type="PANTHER" id="PTHR46172">
    <property type="entry name" value="DNA POLYMERASE EPSILON SUBUNIT 3"/>
    <property type="match status" value="1"/>
</dbReference>
<dbReference type="GeneID" id="64858769"/>
<evidence type="ECO:0000256" key="1">
    <source>
        <dbReference type="ARBA" id="ARBA00004123"/>
    </source>
</evidence>
<dbReference type="GO" id="GO:0031507">
    <property type="term" value="P:heterochromatin formation"/>
    <property type="evidence" value="ECO:0007669"/>
    <property type="project" value="TreeGrafter"/>
</dbReference>
<dbReference type="PANTHER" id="PTHR46172:SF1">
    <property type="entry name" value="DNA POLYMERASE EPSILON SUBUNIT 3"/>
    <property type="match status" value="1"/>
</dbReference>
<comment type="caution">
    <text evidence="7">The sequence shown here is derived from an EMBL/GenBank/DDBJ whole genome shotgun (WGS) entry which is preliminary data.</text>
</comment>
<dbReference type="OrthoDB" id="1707486at2759"/>
<dbReference type="RefSeq" id="XP_041407555.1">
    <property type="nucleotide sequence ID" value="XM_041551621.1"/>
</dbReference>
<dbReference type="CDD" id="cd22928">
    <property type="entry name" value="HFD_POLE3_DPB4"/>
    <property type="match status" value="1"/>
</dbReference>
<comment type="subcellular location">
    <subcellularLocation>
        <location evidence="1">Nucleus</location>
    </subcellularLocation>
</comment>
<reference evidence="7 8" key="1">
    <citation type="submission" date="2020-05" db="EMBL/GenBank/DDBJ databases">
        <authorList>
            <person name="Casaregola S."/>
            <person name="Devillers H."/>
            <person name="Grondin C."/>
        </authorList>
    </citation>
    <scope>NUCLEOTIDE SEQUENCE [LARGE SCALE GENOMIC DNA]</scope>
    <source>
        <strain evidence="7 8">CLIB 1767</strain>
    </source>
</reference>
<dbReference type="GO" id="GO:0006974">
    <property type="term" value="P:DNA damage response"/>
    <property type="evidence" value="ECO:0007669"/>
    <property type="project" value="TreeGrafter"/>
</dbReference>
<evidence type="ECO:0000256" key="2">
    <source>
        <dbReference type="ARBA" id="ARBA00022705"/>
    </source>
</evidence>
<sequence length="226" mass="25114">MPPKGWRKDAQGNYPSTSYMKEQENVTIEDLLFPRSVITSLAKEVAQYGQADGEAEKRLVINKDAAIALQRSATIFVNHLLLFAREIAREQNRRSCSADDILASVEYIGLPGLRNIIMDKMLGYQQAQRILAVHRQQQQKTTDDGGDNDSQGKEEEADDNVEDVEEEGVEEELHETEKDIPSKKLKHVESNEEDQIAATATTTITIPGQSGTDISEEPNSAVKSSI</sequence>
<feature type="compositionally biased region" description="Polar residues" evidence="6">
    <location>
        <begin position="207"/>
        <end position="226"/>
    </location>
</feature>
<feature type="region of interest" description="Disordered" evidence="6">
    <location>
        <begin position="134"/>
        <end position="226"/>
    </location>
</feature>
<dbReference type="GO" id="GO:0006272">
    <property type="term" value="P:leading strand elongation"/>
    <property type="evidence" value="ECO:0007669"/>
    <property type="project" value="TreeGrafter"/>
</dbReference>
<dbReference type="Gene3D" id="1.10.20.10">
    <property type="entry name" value="Histone, subunit A"/>
    <property type="match status" value="1"/>
</dbReference>
<feature type="compositionally biased region" description="Basic and acidic residues" evidence="6">
    <location>
        <begin position="175"/>
        <end position="190"/>
    </location>
</feature>
<dbReference type="InterPro" id="IPR051377">
    <property type="entry name" value="DNA_Pol-Epsilon_Subunit"/>
</dbReference>
<dbReference type="GO" id="GO:0008622">
    <property type="term" value="C:epsilon DNA polymerase complex"/>
    <property type="evidence" value="ECO:0007669"/>
    <property type="project" value="TreeGrafter"/>
</dbReference>
<evidence type="ECO:0000256" key="4">
    <source>
        <dbReference type="ARBA" id="ARBA00039775"/>
    </source>
</evidence>
<evidence type="ECO:0000313" key="7">
    <source>
        <dbReference type="EMBL" id="CAB4255711.1"/>
    </source>
</evidence>
<dbReference type="GO" id="GO:0046982">
    <property type="term" value="F:protein heterodimerization activity"/>
    <property type="evidence" value="ECO:0007669"/>
    <property type="project" value="InterPro"/>
</dbReference>
<feature type="compositionally biased region" description="Acidic residues" evidence="6">
    <location>
        <begin position="155"/>
        <end position="174"/>
    </location>
</feature>
<proteinExistence type="predicted"/>
<keyword evidence="2" id="KW-0235">DNA replication</keyword>
<evidence type="ECO:0000256" key="5">
    <source>
        <dbReference type="ARBA" id="ARBA00042096"/>
    </source>
</evidence>
<feature type="compositionally biased region" description="Low complexity" evidence="6">
    <location>
        <begin position="196"/>
        <end position="206"/>
    </location>
</feature>
<dbReference type="EMBL" id="CAEFZW010000007">
    <property type="protein sequence ID" value="CAB4255711.1"/>
    <property type="molecule type" value="Genomic_DNA"/>
</dbReference>
<evidence type="ECO:0000313" key="8">
    <source>
        <dbReference type="Proteomes" id="UP000644660"/>
    </source>
</evidence>